<evidence type="ECO:0000313" key="2">
    <source>
        <dbReference type="Proteomes" id="UP000467252"/>
    </source>
</evidence>
<name>A0A7I7UBW7_MYCPV</name>
<proteinExistence type="predicted"/>
<organism evidence="1 2">
    <name type="scientific">Mycolicibacterium pulveris</name>
    <name type="common">Mycobacterium pulveris</name>
    <dbReference type="NCBI Taxonomy" id="36813"/>
    <lineage>
        <taxon>Bacteria</taxon>
        <taxon>Bacillati</taxon>
        <taxon>Actinomycetota</taxon>
        <taxon>Actinomycetes</taxon>
        <taxon>Mycobacteriales</taxon>
        <taxon>Mycobacteriaceae</taxon>
        <taxon>Mycolicibacterium</taxon>
    </lineage>
</organism>
<dbReference type="Proteomes" id="UP000467252">
    <property type="component" value="Chromosome"/>
</dbReference>
<keyword evidence="2" id="KW-1185">Reference proteome</keyword>
<dbReference type="EMBL" id="AP022599">
    <property type="protein sequence ID" value="BBY78938.1"/>
    <property type="molecule type" value="Genomic_DNA"/>
</dbReference>
<dbReference type="AlphaFoldDB" id="A0A7I7UBW7"/>
<reference evidence="1 2" key="1">
    <citation type="journal article" date="2019" name="Emerg. Microbes Infect.">
        <title>Comprehensive subspecies identification of 175 nontuberculous mycobacteria species based on 7547 genomic profiles.</title>
        <authorList>
            <person name="Matsumoto Y."/>
            <person name="Kinjo T."/>
            <person name="Motooka D."/>
            <person name="Nabeya D."/>
            <person name="Jung N."/>
            <person name="Uechi K."/>
            <person name="Horii T."/>
            <person name="Iida T."/>
            <person name="Fujita J."/>
            <person name="Nakamura S."/>
        </authorList>
    </citation>
    <scope>NUCLEOTIDE SEQUENCE [LARGE SCALE GENOMIC DNA]</scope>
    <source>
        <strain evidence="1 2">JCM 6370</strain>
    </source>
</reference>
<gene>
    <name evidence="1" type="ORF">MPUL_00960</name>
</gene>
<protein>
    <submittedName>
        <fullName evidence="1">Uncharacterized protein</fullName>
    </submittedName>
</protein>
<accession>A0A7I7UBW7</accession>
<sequence length="74" mass="8413">MEDPDSENVLVSYSDELAQAHSREARQLINEHADFLGYRLSPDKTAVGRWRVEGRWPVGDGHQLVTGFGVRGFW</sequence>
<evidence type="ECO:0000313" key="1">
    <source>
        <dbReference type="EMBL" id="BBY78938.1"/>
    </source>
</evidence>